<dbReference type="GO" id="GO:0003723">
    <property type="term" value="F:RNA binding"/>
    <property type="evidence" value="ECO:0007669"/>
    <property type="project" value="InterPro"/>
</dbReference>
<feature type="region of interest" description="Disordered" evidence="5">
    <location>
        <begin position="159"/>
        <end position="205"/>
    </location>
</feature>
<accession>A0A7S3PU11</accession>
<dbReference type="InterPro" id="IPR020094">
    <property type="entry name" value="TruA/RsuA/RluB/E/F_N"/>
</dbReference>
<evidence type="ECO:0000256" key="1">
    <source>
        <dbReference type="ARBA" id="ARBA00009375"/>
    </source>
</evidence>
<dbReference type="PANTHER" id="PTHR11142">
    <property type="entry name" value="PSEUDOURIDYLATE SYNTHASE"/>
    <property type="match status" value="1"/>
</dbReference>
<proteinExistence type="inferred from homology"/>
<protein>
    <recommendedName>
        <fullName evidence="4">tRNA pseudouridine synthase</fullName>
        <ecNumber evidence="4">5.4.99.12</ecNumber>
    </recommendedName>
</protein>
<dbReference type="Pfam" id="PF01416">
    <property type="entry name" value="PseudoU_synth_1"/>
    <property type="match status" value="1"/>
</dbReference>
<evidence type="ECO:0000313" key="8">
    <source>
        <dbReference type="EMBL" id="CAE0455302.1"/>
    </source>
</evidence>
<comment type="similarity">
    <text evidence="1 4">Belongs to the tRNA pseudouridine synthase TruA family.</text>
</comment>
<feature type="compositionally biased region" description="Polar residues" evidence="5">
    <location>
        <begin position="170"/>
        <end position="184"/>
    </location>
</feature>
<dbReference type="HAMAP" id="MF_00171">
    <property type="entry name" value="TruA"/>
    <property type="match status" value="1"/>
</dbReference>
<reference evidence="8" key="1">
    <citation type="submission" date="2021-01" db="EMBL/GenBank/DDBJ databases">
        <authorList>
            <person name="Corre E."/>
            <person name="Pelletier E."/>
            <person name="Niang G."/>
            <person name="Scheremetjew M."/>
            <person name="Finn R."/>
            <person name="Kale V."/>
            <person name="Holt S."/>
            <person name="Cochrane G."/>
            <person name="Meng A."/>
            <person name="Brown T."/>
            <person name="Cohen L."/>
        </authorList>
    </citation>
    <scope>NUCLEOTIDE SEQUENCE</scope>
    <source>
        <strain evidence="8">MM31A-1</strain>
    </source>
</reference>
<feature type="domain" description="Pseudouridine synthase I TruA alpha/beta" evidence="7">
    <location>
        <begin position="304"/>
        <end position="427"/>
    </location>
</feature>
<evidence type="ECO:0000256" key="5">
    <source>
        <dbReference type="SAM" id="MobiDB-lite"/>
    </source>
</evidence>
<dbReference type="AlphaFoldDB" id="A0A7S3PU11"/>
<dbReference type="InterPro" id="IPR020097">
    <property type="entry name" value="PsdUridine_synth_TruA_a/b_dom"/>
</dbReference>
<organism evidence="8">
    <name type="scientific">Chaetoceros debilis</name>
    <dbReference type="NCBI Taxonomy" id="122233"/>
    <lineage>
        <taxon>Eukaryota</taxon>
        <taxon>Sar</taxon>
        <taxon>Stramenopiles</taxon>
        <taxon>Ochrophyta</taxon>
        <taxon>Bacillariophyta</taxon>
        <taxon>Coscinodiscophyceae</taxon>
        <taxon>Chaetocerotophycidae</taxon>
        <taxon>Chaetocerotales</taxon>
        <taxon>Chaetocerotaceae</taxon>
        <taxon>Chaetoceros</taxon>
    </lineage>
</organism>
<feature type="chain" id="PRO_5030945630" description="tRNA pseudouridine synthase" evidence="6">
    <location>
        <begin position="27"/>
        <end position="451"/>
    </location>
</feature>
<gene>
    <name evidence="8" type="ORF">CDEB00056_LOCUS143</name>
</gene>
<dbReference type="GO" id="GO:0160147">
    <property type="term" value="F:tRNA pseudouridine(38-40) synthase activity"/>
    <property type="evidence" value="ECO:0007669"/>
    <property type="project" value="UniProtKB-EC"/>
</dbReference>
<dbReference type="EMBL" id="HBIO01000189">
    <property type="protein sequence ID" value="CAE0455302.1"/>
    <property type="molecule type" value="Transcribed_RNA"/>
</dbReference>
<name>A0A7S3PU11_9STRA</name>
<dbReference type="GO" id="GO:0031119">
    <property type="term" value="P:tRNA pseudouridine synthesis"/>
    <property type="evidence" value="ECO:0007669"/>
    <property type="project" value="TreeGrafter"/>
</dbReference>
<dbReference type="EC" id="5.4.99.12" evidence="4"/>
<comment type="catalytic activity">
    <reaction evidence="4">
        <text>uridine(38/39/40) in tRNA = pseudouridine(38/39/40) in tRNA</text>
        <dbReference type="Rhea" id="RHEA:22376"/>
        <dbReference type="Rhea" id="RHEA-COMP:10085"/>
        <dbReference type="Rhea" id="RHEA-COMP:10087"/>
        <dbReference type="ChEBI" id="CHEBI:65314"/>
        <dbReference type="ChEBI" id="CHEBI:65315"/>
        <dbReference type="EC" id="5.4.99.12"/>
    </reaction>
</comment>
<dbReference type="SUPFAM" id="SSF55120">
    <property type="entry name" value="Pseudouridine synthase"/>
    <property type="match status" value="1"/>
</dbReference>
<dbReference type="InterPro" id="IPR020095">
    <property type="entry name" value="PsdUridine_synth_TruA_C"/>
</dbReference>
<evidence type="ECO:0000256" key="3">
    <source>
        <dbReference type="ARBA" id="ARBA00023235"/>
    </source>
</evidence>
<evidence type="ECO:0000256" key="2">
    <source>
        <dbReference type="ARBA" id="ARBA00022694"/>
    </source>
</evidence>
<dbReference type="InterPro" id="IPR020103">
    <property type="entry name" value="PsdUridine_synth_cat_dom_sf"/>
</dbReference>
<feature type="compositionally biased region" description="Acidic residues" evidence="5">
    <location>
        <begin position="159"/>
        <end position="169"/>
    </location>
</feature>
<dbReference type="Gene3D" id="3.30.70.660">
    <property type="entry name" value="Pseudouridine synthase I, catalytic domain, C-terminal subdomain"/>
    <property type="match status" value="1"/>
</dbReference>
<dbReference type="Gene3D" id="3.30.70.580">
    <property type="entry name" value="Pseudouridine synthase I, catalytic domain, N-terminal subdomain"/>
    <property type="match status" value="1"/>
</dbReference>
<evidence type="ECO:0000259" key="7">
    <source>
        <dbReference type="Pfam" id="PF01416"/>
    </source>
</evidence>
<keyword evidence="3 4" id="KW-0413">Isomerase</keyword>
<dbReference type="PANTHER" id="PTHR11142:SF0">
    <property type="entry name" value="TRNA PSEUDOURIDINE SYNTHASE-LIKE 1"/>
    <property type="match status" value="1"/>
</dbReference>
<feature type="signal peptide" evidence="6">
    <location>
        <begin position="1"/>
        <end position="26"/>
    </location>
</feature>
<dbReference type="InterPro" id="IPR001406">
    <property type="entry name" value="PsdUridine_synth_TruA"/>
</dbReference>
<evidence type="ECO:0000256" key="6">
    <source>
        <dbReference type="SAM" id="SignalP"/>
    </source>
</evidence>
<keyword evidence="6" id="KW-0732">Signal</keyword>
<sequence length="451" mass="50347">MMLLTGMRSIAAWIFFSISLKTSVRALSHSTSSTPTTTASFSSTSGTHTALTSAVLKVTYDGSLFNGWTASNEGVPTTNERIYQPRRYGKARRNKHRPSMRKGEVRSVEGALKGALSKIYGNVPLDRIVIEGCSRTDKGVHSKGSPALIYCLLKKEEGEDSADQSEDDSNSTSDGGTVTSSHAGSFSIAGKNLPHPTSPTDKDFKELPFKSDVRKMLFTLNKMLPPDVRVLDASPFPTKEVLDDGGSGDGQLLQRPFHPSLDSVAKTYRYTFSLGEIHDPIRCRDVWNIPYCTKFDLDRAKECAQLFVGEQDFIAFRGAFRGNERGKVQNTICCISDLIICDEGTEVVPFPLCKTYYIEISGDRFLYKMVRFLVGTIVQYATTERISLEDVKNALATGRWNMNHDEHELPRFCAPPNGLSLKCVHYDMEWMFDWMFEQKVSQLEAKEVTKS</sequence>
<evidence type="ECO:0000256" key="4">
    <source>
        <dbReference type="RuleBase" id="RU003792"/>
    </source>
</evidence>
<keyword evidence="2 4" id="KW-0819">tRNA processing</keyword>